<keyword evidence="1" id="KW-0472">Membrane</keyword>
<protein>
    <submittedName>
        <fullName evidence="2">Uncharacterized protein</fullName>
    </submittedName>
</protein>
<evidence type="ECO:0000256" key="1">
    <source>
        <dbReference type="SAM" id="Phobius"/>
    </source>
</evidence>
<keyword evidence="1" id="KW-1133">Transmembrane helix</keyword>
<proteinExistence type="predicted"/>
<comment type="caution">
    <text evidence="2">The sequence shown here is derived from an EMBL/GenBank/DDBJ whole genome shotgun (WGS) entry which is preliminary data.</text>
</comment>
<dbReference type="EMBL" id="JBHLUE010000019">
    <property type="protein sequence ID" value="MFC0567118.1"/>
    <property type="molecule type" value="Genomic_DNA"/>
</dbReference>
<feature type="transmembrane region" description="Helical" evidence="1">
    <location>
        <begin position="41"/>
        <end position="61"/>
    </location>
</feature>
<accession>A0ABV6P265</accession>
<feature type="transmembrane region" description="Helical" evidence="1">
    <location>
        <begin position="73"/>
        <end position="95"/>
    </location>
</feature>
<reference evidence="2 3" key="1">
    <citation type="submission" date="2024-09" db="EMBL/GenBank/DDBJ databases">
        <authorList>
            <person name="Sun Q."/>
            <person name="Mori K."/>
        </authorList>
    </citation>
    <scope>NUCLEOTIDE SEQUENCE [LARGE SCALE GENOMIC DNA]</scope>
    <source>
        <strain evidence="2 3">TBRC 2205</strain>
    </source>
</reference>
<evidence type="ECO:0000313" key="2">
    <source>
        <dbReference type="EMBL" id="MFC0567118.1"/>
    </source>
</evidence>
<keyword evidence="3" id="KW-1185">Reference proteome</keyword>
<dbReference type="Proteomes" id="UP001589894">
    <property type="component" value="Unassembled WGS sequence"/>
</dbReference>
<organism evidence="2 3">
    <name type="scientific">Plantactinospora siamensis</name>
    <dbReference type="NCBI Taxonomy" id="555372"/>
    <lineage>
        <taxon>Bacteria</taxon>
        <taxon>Bacillati</taxon>
        <taxon>Actinomycetota</taxon>
        <taxon>Actinomycetes</taxon>
        <taxon>Micromonosporales</taxon>
        <taxon>Micromonosporaceae</taxon>
        <taxon>Plantactinospora</taxon>
    </lineage>
</organism>
<sequence>MRSDMGIPGTVRAAFIVWLVAVAAGVFETVLVVGSGRAGDGAGAGVAVRAAIFVAATLVALKMRTGRRWARLTLAVGLGVLGTLSLIVGPLLWLIHGHSLTPLLAHATALDLTFGSSRVVHVAAVLAGCVLMFVPSANAYFRDPHPAS</sequence>
<feature type="transmembrane region" description="Helical" evidence="1">
    <location>
        <begin position="119"/>
        <end position="141"/>
    </location>
</feature>
<gene>
    <name evidence="2" type="ORF">ACFFHU_23630</name>
</gene>
<name>A0ABV6P265_9ACTN</name>
<feature type="transmembrane region" description="Helical" evidence="1">
    <location>
        <begin position="12"/>
        <end position="35"/>
    </location>
</feature>
<evidence type="ECO:0000313" key="3">
    <source>
        <dbReference type="Proteomes" id="UP001589894"/>
    </source>
</evidence>
<dbReference type="RefSeq" id="WP_377342347.1">
    <property type="nucleotide sequence ID" value="NZ_JBHLUE010000019.1"/>
</dbReference>
<keyword evidence="1" id="KW-0812">Transmembrane</keyword>